<dbReference type="SMART" id="SM00382">
    <property type="entry name" value="AAA"/>
    <property type="match status" value="1"/>
</dbReference>
<dbReference type="PROSITE" id="PS00211">
    <property type="entry name" value="ABC_TRANSPORTER_1"/>
    <property type="match status" value="1"/>
</dbReference>
<dbReference type="PANTHER" id="PTHR24221">
    <property type="entry name" value="ATP-BINDING CASSETTE SUB-FAMILY B"/>
    <property type="match status" value="1"/>
</dbReference>
<feature type="transmembrane region" description="Helical" evidence="8">
    <location>
        <begin position="263"/>
        <end position="284"/>
    </location>
</feature>
<dbReference type="InterPro" id="IPR036640">
    <property type="entry name" value="ABC1_TM_sf"/>
</dbReference>
<dbReference type="Pfam" id="PF00005">
    <property type="entry name" value="ABC_tran"/>
    <property type="match status" value="1"/>
</dbReference>
<comment type="subcellular location">
    <subcellularLocation>
        <location evidence="1">Cell membrane</location>
        <topology evidence="1">Multi-pass membrane protein</topology>
    </subcellularLocation>
</comment>
<dbReference type="SUPFAM" id="SSF90123">
    <property type="entry name" value="ABC transporter transmembrane region"/>
    <property type="match status" value="1"/>
</dbReference>
<dbReference type="RefSeq" id="WP_119790112.1">
    <property type="nucleotide sequence ID" value="NZ_QYZD01000001.1"/>
</dbReference>
<dbReference type="FunFam" id="3.40.50.300:FF:000604">
    <property type="entry name" value="ABC transporter B family member 28"/>
    <property type="match status" value="1"/>
</dbReference>
<dbReference type="PROSITE" id="PS50929">
    <property type="entry name" value="ABC_TM1F"/>
    <property type="match status" value="1"/>
</dbReference>
<dbReference type="OrthoDB" id="9770415at2"/>
<dbReference type="Gene3D" id="3.40.50.300">
    <property type="entry name" value="P-loop containing nucleotide triphosphate hydrolases"/>
    <property type="match status" value="1"/>
</dbReference>
<evidence type="ECO:0000259" key="10">
    <source>
        <dbReference type="PROSITE" id="PS50929"/>
    </source>
</evidence>
<feature type="domain" description="ABC transmembrane type-1" evidence="10">
    <location>
        <begin position="23"/>
        <end position="317"/>
    </location>
</feature>
<keyword evidence="5 11" id="KW-0067">ATP-binding</keyword>
<evidence type="ECO:0000313" key="11">
    <source>
        <dbReference type="EMBL" id="RJG26649.1"/>
    </source>
</evidence>
<keyword evidence="6 8" id="KW-1133">Transmembrane helix</keyword>
<feature type="transmembrane region" description="Helical" evidence="8">
    <location>
        <begin position="71"/>
        <end position="92"/>
    </location>
</feature>
<feature type="transmembrane region" description="Helical" evidence="8">
    <location>
        <begin position="21"/>
        <end position="51"/>
    </location>
</feature>
<evidence type="ECO:0000256" key="4">
    <source>
        <dbReference type="ARBA" id="ARBA00022741"/>
    </source>
</evidence>
<organism evidence="11 12">
    <name type="scientific">Paenibacillus thiaminolyticus</name>
    <name type="common">Bacillus thiaminolyticus</name>
    <dbReference type="NCBI Taxonomy" id="49283"/>
    <lineage>
        <taxon>Bacteria</taxon>
        <taxon>Bacillati</taxon>
        <taxon>Bacillota</taxon>
        <taxon>Bacilli</taxon>
        <taxon>Bacillales</taxon>
        <taxon>Paenibacillaceae</taxon>
        <taxon>Paenibacillus</taxon>
    </lineage>
</organism>
<evidence type="ECO:0000256" key="6">
    <source>
        <dbReference type="ARBA" id="ARBA00022989"/>
    </source>
</evidence>
<evidence type="ECO:0000259" key="9">
    <source>
        <dbReference type="PROSITE" id="PS50893"/>
    </source>
</evidence>
<comment type="caution">
    <text evidence="11">The sequence shown here is derived from an EMBL/GenBank/DDBJ whole genome shotgun (WGS) entry which is preliminary data.</text>
</comment>
<evidence type="ECO:0000256" key="5">
    <source>
        <dbReference type="ARBA" id="ARBA00022840"/>
    </source>
</evidence>
<name>A0A3A3GSF0_PANTH</name>
<dbReference type="PANTHER" id="PTHR24221:SF654">
    <property type="entry name" value="ATP-BINDING CASSETTE SUB-FAMILY B MEMBER 6"/>
    <property type="match status" value="1"/>
</dbReference>
<evidence type="ECO:0000256" key="2">
    <source>
        <dbReference type="ARBA" id="ARBA00022448"/>
    </source>
</evidence>
<dbReference type="InterPro" id="IPR027417">
    <property type="entry name" value="P-loop_NTPase"/>
</dbReference>
<dbReference type="SUPFAM" id="SSF52540">
    <property type="entry name" value="P-loop containing nucleoside triphosphate hydrolases"/>
    <property type="match status" value="1"/>
</dbReference>
<protein>
    <submittedName>
        <fullName evidence="11">ABC transporter ATP-binding protein</fullName>
    </submittedName>
</protein>
<dbReference type="GO" id="GO:0034040">
    <property type="term" value="F:ATPase-coupled lipid transmembrane transporter activity"/>
    <property type="evidence" value="ECO:0007669"/>
    <property type="project" value="TreeGrafter"/>
</dbReference>
<feature type="domain" description="ABC transporter" evidence="9">
    <location>
        <begin position="359"/>
        <end position="595"/>
    </location>
</feature>
<evidence type="ECO:0000256" key="8">
    <source>
        <dbReference type="SAM" id="Phobius"/>
    </source>
</evidence>
<feature type="transmembrane region" description="Helical" evidence="8">
    <location>
        <begin position="152"/>
        <end position="173"/>
    </location>
</feature>
<dbReference type="AlphaFoldDB" id="A0A3A3GSF0"/>
<evidence type="ECO:0000256" key="3">
    <source>
        <dbReference type="ARBA" id="ARBA00022692"/>
    </source>
</evidence>
<sequence length="607" mass="67957">MNAIILYLKRLHKTAGLQLSINIIGMVISSLLEGMTFLLLIPMLTVGGVLLSEPAWENRLRFLNILHSLPQASSLAIILTVYLLIVVTQNLIHRAVTIRNAEIEQHFSRQLRYENYSALLRAQWSFFINRRTSDLVNALTIETARVLGGISLLLQFITSALFTLLQIIFAFWISPKITLFVIACGAMLAFLSRGFIRKSKQLGSRTSKLAQAYLAGITDQLQGMKDIKSNNLEPSRLEWHQQLTEGTMQEQLDYVRLRLTSQLLYKIASSLLIAGFIFTSFRFFPSEGPSLLIVILLFARLWPRFTSLQSKLEQLASTIPAFKALQQLQHDCKLAADQAITLTESPAPGPGHWFVMQGIEVRNLSFRYQPQLPVYALQNISVHIPAQGMTAIVGKSGAGKSTFIDILMGLMQPESGQVLVDGMAITNDNLIAYRRSIGYVAQDPFLYNATIRENLLMVKPSATENELWEALDFSSAAEFVRKLPHQLETLIGDRGIRLSGGERQRLVLARAIIRQPSILVLDEATSALDTENEKKILTALHRLKDRITVIVVAHRLSTIQNAEQILVIHDGKLVEQGTFLSLSSEKKSIFANLLQNQEAQPVTVYTL</sequence>
<dbReference type="InterPro" id="IPR039421">
    <property type="entry name" value="Type_1_exporter"/>
</dbReference>
<keyword evidence="2" id="KW-0813">Transport</keyword>
<reference evidence="11 12" key="1">
    <citation type="submission" date="2018-09" db="EMBL/GenBank/DDBJ databases">
        <title>Paenibacillus SK2017-BO5.</title>
        <authorList>
            <person name="Piskunova J.V."/>
            <person name="Dubiley S.A."/>
            <person name="Severinov K.V."/>
        </authorList>
    </citation>
    <scope>NUCLEOTIDE SEQUENCE [LARGE SCALE GENOMIC DNA]</scope>
    <source>
        <strain evidence="11 12">BO5</strain>
    </source>
</reference>
<dbReference type="GO" id="GO:0016887">
    <property type="term" value="F:ATP hydrolysis activity"/>
    <property type="evidence" value="ECO:0007669"/>
    <property type="project" value="InterPro"/>
</dbReference>
<dbReference type="GO" id="GO:0005524">
    <property type="term" value="F:ATP binding"/>
    <property type="evidence" value="ECO:0007669"/>
    <property type="project" value="UniProtKB-KW"/>
</dbReference>
<dbReference type="GO" id="GO:0005737">
    <property type="term" value="C:cytoplasm"/>
    <property type="evidence" value="ECO:0007669"/>
    <property type="project" value="UniProtKB-ARBA"/>
</dbReference>
<dbReference type="GO" id="GO:0005886">
    <property type="term" value="C:plasma membrane"/>
    <property type="evidence" value="ECO:0007669"/>
    <property type="project" value="UniProtKB-SubCell"/>
</dbReference>
<evidence type="ECO:0000256" key="7">
    <source>
        <dbReference type="ARBA" id="ARBA00023136"/>
    </source>
</evidence>
<dbReference type="GO" id="GO:0140359">
    <property type="term" value="F:ABC-type transporter activity"/>
    <property type="evidence" value="ECO:0007669"/>
    <property type="project" value="InterPro"/>
</dbReference>
<proteinExistence type="predicted"/>
<dbReference type="InterPro" id="IPR011527">
    <property type="entry name" value="ABC1_TM_dom"/>
</dbReference>
<dbReference type="InterPro" id="IPR017871">
    <property type="entry name" value="ABC_transporter-like_CS"/>
</dbReference>
<accession>A0A3A3GSF0</accession>
<dbReference type="InterPro" id="IPR003593">
    <property type="entry name" value="AAA+_ATPase"/>
</dbReference>
<keyword evidence="4" id="KW-0547">Nucleotide-binding</keyword>
<dbReference type="Gene3D" id="1.20.1560.10">
    <property type="entry name" value="ABC transporter type 1, transmembrane domain"/>
    <property type="match status" value="1"/>
</dbReference>
<dbReference type="Pfam" id="PF00664">
    <property type="entry name" value="ABC_membrane"/>
    <property type="match status" value="1"/>
</dbReference>
<gene>
    <name evidence="11" type="ORF">DQX05_01025</name>
</gene>
<keyword evidence="7 8" id="KW-0472">Membrane</keyword>
<dbReference type="PROSITE" id="PS50893">
    <property type="entry name" value="ABC_TRANSPORTER_2"/>
    <property type="match status" value="1"/>
</dbReference>
<evidence type="ECO:0000313" key="12">
    <source>
        <dbReference type="Proteomes" id="UP000266177"/>
    </source>
</evidence>
<feature type="transmembrane region" description="Helical" evidence="8">
    <location>
        <begin position="179"/>
        <end position="196"/>
    </location>
</feature>
<dbReference type="InterPro" id="IPR003439">
    <property type="entry name" value="ABC_transporter-like_ATP-bd"/>
</dbReference>
<dbReference type="EMBL" id="QYZD01000001">
    <property type="protein sequence ID" value="RJG26649.1"/>
    <property type="molecule type" value="Genomic_DNA"/>
</dbReference>
<keyword evidence="3 8" id="KW-0812">Transmembrane</keyword>
<dbReference type="Proteomes" id="UP000266177">
    <property type="component" value="Unassembled WGS sequence"/>
</dbReference>
<evidence type="ECO:0000256" key="1">
    <source>
        <dbReference type="ARBA" id="ARBA00004651"/>
    </source>
</evidence>